<sequence>MTKIEIFINKLIVHLDRLDMLLKTRLLLFLLFLFPVSELFLNQSIHASCQNIMLLYLVS</sequence>
<reference evidence="1 2" key="2">
    <citation type="journal article" date="2022" name="Mol. Biol. Evol.">
        <title>Comparative Genomics Reveals Insights into the Divergent Evolution of Astigmatic Mites and Household Pest Adaptations.</title>
        <authorList>
            <person name="Xiong Q."/>
            <person name="Wan A.T."/>
            <person name="Liu X."/>
            <person name="Fung C.S."/>
            <person name="Xiao X."/>
            <person name="Malainual N."/>
            <person name="Hou J."/>
            <person name="Wang L."/>
            <person name="Wang M."/>
            <person name="Yang K.Y."/>
            <person name="Cui Y."/>
            <person name="Leung E.L."/>
            <person name="Nong W."/>
            <person name="Shin S.K."/>
            <person name="Au S.W."/>
            <person name="Jeong K.Y."/>
            <person name="Chew F.T."/>
            <person name="Hui J.H."/>
            <person name="Leung T.F."/>
            <person name="Tungtrongchitr A."/>
            <person name="Zhong N."/>
            <person name="Liu Z."/>
            <person name="Tsui S.K."/>
        </authorList>
    </citation>
    <scope>NUCLEOTIDE SEQUENCE [LARGE SCALE GENOMIC DNA]</scope>
    <source>
        <strain evidence="1">Derp</strain>
    </source>
</reference>
<name>A0ABQ8JQE9_DERPT</name>
<evidence type="ECO:0000313" key="1">
    <source>
        <dbReference type="EMBL" id="KAH9424838.1"/>
    </source>
</evidence>
<organism evidence="1 2">
    <name type="scientific">Dermatophagoides pteronyssinus</name>
    <name type="common">European house dust mite</name>
    <dbReference type="NCBI Taxonomy" id="6956"/>
    <lineage>
        <taxon>Eukaryota</taxon>
        <taxon>Metazoa</taxon>
        <taxon>Ecdysozoa</taxon>
        <taxon>Arthropoda</taxon>
        <taxon>Chelicerata</taxon>
        <taxon>Arachnida</taxon>
        <taxon>Acari</taxon>
        <taxon>Acariformes</taxon>
        <taxon>Sarcoptiformes</taxon>
        <taxon>Astigmata</taxon>
        <taxon>Psoroptidia</taxon>
        <taxon>Analgoidea</taxon>
        <taxon>Pyroglyphidae</taxon>
        <taxon>Dermatophagoidinae</taxon>
        <taxon>Dermatophagoides</taxon>
    </lineage>
</organism>
<evidence type="ECO:0000313" key="2">
    <source>
        <dbReference type="Proteomes" id="UP000887458"/>
    </source>
</evidence>
<protein>
    <submittedName>
        <fullName evidence="1">Uncharacterized protein</fullName>
    </submittedName>
</protein>
<comment type="caution">
    <text evidence="1">The sequence shown here is derived from an EMBL/GenBank/DDBJ whole genome shotgun (WGS) entry which is preliminary data.</text>
</comment>
<reference evidence="1 2" key="1">
    <citation type="journal article" date="2018" name="J. Allergy Clin. Immunol.">
        <title>High-quality assembly of Dermatophagoides pteronyssinus genome and transcriptome reveals a wide range of novel allergens.</title>
        <authorList>
            <person name="Liu X.Y."/>
            <person name="Yang K.Y."/>
            <person name="Wang M.Q."/>
            <person name="Kwok J.S."/>
            <person name="Zeng X."/>
            <person name="Yang Z."/>
            <person name="Xiao X.J."/>
            <person name="Lau C.P."/>
            <person name="Li Y."/>
            <person name="Huang Z.M."/>
            <person name="Ba J.G."/>
            <person name="Yim A.K."/>
            <person name="Ouyang C.Y."/>
            <person name="Ngai S.M."/>
            <person name="Chan T.F."/>
            <person name="Leung E.L."/>
            <person name="Liu L."/>
            <person name="Liu Z.G."/>
            <person name="Tsui S.K."/>
        </authorList>
    </citation>
    <scope>NUCLEOTIDE SEQUENCE [LARGE SCALE GENOMIC DNA]</scope>
    <source>
        <strain evidence="1">Derp</strain>
    </source>
</reference>
<accession>A0ABQ8JQE9</accession>
<dbReference type="EMBL" id="NJHN03000025">
    <property type="protein sequence ID" value="KAH9424838.1"/>
    <property type="molecule type" value="Genomic_DNA"/>
</dbReference>
<dbReference type="Proteomes" id="UP000887458">
    <property type="component" value="Unassembled WGS sequence"/>
</dbReference>
<gene>
    <name evidence="1" type="ORF">DERP_012325</name>
</gene>
<keyword evidence="2" id="KW-1185">Reference proteome</keyword>
<proteinExistence type="predicted"/>